<dbReference type="AlphaFoldDB" id="A0A9P5NKC3"/>
<proteinExistence type="predicted"/>
<keyword evidence="2" id="KW-1185">Reference proteome</keyword>
<comment type="caution">
    <text evidence="1">The sequence shown here is derived from an EMBL/GenBank/DDBJ whole genome shotgun (WGS) entry which is preliminary data.</text>
</comment>
<evidence type="ECO:0008006" key="3">
    <source>
        <dbReference type="Google" id="ProtNLM"/>
    </source>
</evidence>
<evidence type="ECO:0000313" key="2">
    <source>
        <dbReference type="Proteomes" id="UP000724874"/>
    </source>
</evidence>
<sequence>MHPDVSVNLTIDCPPTGSTYELEHRSNCGPCRMTEAFESRVILRAGSMNDMTDVELEEYRELKSATNRAHDPFIHRLPPEIGAYIFWLCVPKYSDGQYAMPWVLGMICKYWRHIAWTTPQLWTELCICVKSVHSPESCDIIQAALLRSRSLPLSISVSVHLFRDDISPTTFSTLIEMMNQCSDRWQTISLNVPKWVLALISPRNGDTTLLKDLHLRSNYDIQRRWNSHGVTCRMESASPSCLSFNIGGCPLNLLEIGWGRMTTLEVQEIKDDECLELLRRCPLLSTFKFYLSWRSGDAQFHFYPVTHYQLKTIELETDCTHVPLNLFDALTLPALQKFSYGDWELGGFHWDMLLSLFRRSGCMLKDLRVGLVEDDWDDSFIRLLKNITSLRTLMFELGSDSNRTLYDILYRVSRRNFLPELVSLECTCRRPLAWKQITDSIGGLENLRTSLRWPHKVQININLGSYSEDGIRLGYMSAPVIRRIHDILEAGFDFNIAYVDPDEDSKGATDIFQFVKKSLDYNSNFYSH</sequence>
<gene>
    <name evidence="1" type="ORF">CPB84DRAFT_1963850</name>
</gene>
<dbReference type="EMBL" id="JADNYJ010000075">
    <property type="protein sequence ID" value="KAF8890528.1"/>
    <property type="molecule type" value="Genomic_DNA"/>
</dbReference>
<protein>
    <recommendedName>
        <fullName evidence="3">F-box domain-containing protein</fullName>
    </recommendedName>
</protein>
<evidence type="ECO:0000313" key="1">
    <source>
        <dbReference type="EMBL" id="KAF8890528.1"/>
    </source>
</evidence>
<organism evidence="1 2">
    <name type="scientific">Gymnopilus junonius</name>
    <name type="common">Spectacular rustgill mushroom</name>
    <name type="synonym">Gymnopilus spectabilis subsp. junonius</name>
    <dbReference type="NCBI Taxonomy" id="109634"/>
    <lineage>
        <taxon>Eukaryota</taxon>
        <taxon>Fungi</taxon>
        <taxon>Dikarya</taxon>
        <taxon>Basidiomycota</taxon>
        <taxon>Agaricomycotina</taxon>
        <taxon>Agaricomycetes</taxon>
        <taxon>Agaricomycetidae</taxon>
        <taxon>Agaricales</taxon>
        <taxon>Agaricineae</taxon>
        <taxon>Hymenogastraceae</taxon>
        <taxon>Gymnopilus</taxon>
    </lineage>
</organism>
<dbReference type="Proteomes" id="UP000724874">
    <property type="component" value="Unassembled WGS sequence"/>
</dbReference>
<dbReference type="OrthoDB" id="3266451at2759"/>
<accession>A0A9P5NKC3</accession>
<name>A0A9P5NKC3_GYMJU</name>
<reference evidence="1" key="1">
    <citation type="submission" date="2020-11" db="EMBL/GenBank/DDBJ databases">
        <authorList>
            <consortium name="DOE Joint Genome Institute"/>
            <person name="Ahrendt S."/>
            <person name="Riley R."/>
            <person name="Andreopoulos W."/>
            <person name="LaButti K."/>
            <person name="Pangilinan J."/>
            <person name="Ruiz-duenas F.J."/>
            <person name="Barrasa J.M."/>
            <person name="Sanchez-Garcia M."/>
            <person name="Camarero S."/>
            <person name="Miyauchi S."/>
            <person name="Serrano A."/>
            <person name="Linde D."/>
            <person name="Babiker R."/>
            <person name="Drula E."/>
            <person name="Ayuso-Fernandez I."/>
            <person name="Pacheco R."/>
            <person name="Padilla G."/>
            <person name="Ferreira P."/>
            <person name="Barriuso J."/>
            <person name="Kellner H."/>
            <person name="Castanera R."/>
            <person name="Alfaro M."/>
            <person name="Ramirez L."/>
            <person name="Pisabarro A.G."/>
            <person name="Kuo A."/>
            <person name="Tritt A."/>
            <person name="Lipzen A."/>
            <person name="He G."/>
            <person name="Yan M."/>
            <person name="Ng V."/>
            <person name="Cullen D."/>
            <person name="Martin F."/>
            <person name="Rosso M.-N."/>
            <person name="Henrissat B."/>
            <person name="Hibbett D."/>
            <person name="Martinez A.T."/>
            <person name="Grigoriev I.V."/>
        </authorList>
    </citation>
    <scope>NUCLEOTIDE SEQUENCE</scope>
    <source>
        <strain evidence="1">AH 44721</strain>
    </source>
</reference>